<evidence type="ECO:0000313" key="6">
    <source>
        <dbReference type="Proteomes" id="UP000450917"/>
    </source>
</evidence>
<feature type="domain" description="HTH marR-type" evidence="4">
    <location>
        <begin position="1"/>
        <end position="140"/>
    </location>
</feature>
<dbReference type="RefSeq" id="WP_127608860.1">
    <property type="nucleotide sequence ID" value="NZ_JARTHJ010000240.1"/>
</dbReference>
<reference evidence="5 6" key="1">
    <citation type="submission" date="2019-11" db="EMBL/GenBank/DDBJ databases">
        <title>Draft genome sequences of five Paenibacillus species of dairy origin.</title>
        <authorList>
            <person name="Olajide A.M."/>
            <person name="Chen S."/>
            <person name="Lapointe G."/>
        </authorList>
    </citation>
    <scope>NUCLEOTIDE SEQUENCE [LARGE SCALE GENOMIC DNA]</scope>
    <source>
        <strain evidence="5 6">2CS3</strain>
    </source>
</reference>
<gene>
    <name evidence="5" type="ORF">GNP93_22690</name>
</gene>
<proteinExistence type="predicted"/>
<dbReference type="PANTHER" id="PTHR42756">
    <property type="entry name" value="TRANSCRIPTIONAL REGULATOR, MARR"/>
    <property type="match status" value="1"/>
</dbReference>
<dbReference type="InterPro" id="IPR036390">
    <property type="entry name" value="WH_DNA-bd_sf"/>
</dbReference>
<comment type="caution">
    <text evidence="5">The sequence shown here is derived from an EMBL/GenBank/DDBJ whole genome shotgun (WGS) entry which is preliminary data.</text>
</comment>
<name>A0A7X2ZFS1_9BACL</name>
<evidence type="ECO:0000256" key="3">
    <source>
        <dbReference type="ARBA" id="ARBA00023163"/>
    </source>
</evidence>
<dbReference type="SMART" id="SM00347">
    <property type="entry name" value="HTH_MARR"/>
    <property type="match status" value="1"/>
</dbReference>
<keyword evidence="3" id="KW-0804">Transcription</keyword>
<dbReference type="InterPro" id="IPR000835">
    <property type="entry name" value="HTH_MarR-typ"/>
</dbReference>
<dbReference type="GO" id="GO:0003677">
    <property type="term" value="F:DNA binding"/>
    <property type="evidence" value="ECO:0007669"/>
    <property type="project" value="UniProtKB-KW"/>
</dbReference>
<dbReference type="AlphaFoldDB" id="A0A7X2ZFS1"/>
<keyword evidence="2" id="KW-0238">DNA-binding</keyword>
<dbReference type="PRINTS" id="PR00598">
    <property type="entry name" value="HTHMARR"/>
</dbReference>
<sequence>METSREAQIERFQRAFFTLFKKLGPELGLPDHITLTGPQTMMLYTISQMGPCPAGKLAGKMEVTPSAITVMIDRLVQNGFVERKHDELDRRIVLLQATDKGKEVLKELNKLRTAAIHTYLSHVEADELELFLTTFEKIVKKIEE</sequence>
<dbReference type="PROSITE" id="PS50995">
    <property type="entry name" value="HTH_MARR_2"/>
    <property type="match status" value="1"/>
</dbReference>
<evidence type="ECO:0000259" key="4">
    <source>
        <dbReference type="PROSITE" id="PS50995"/>
    </source>
</evidence>
<dbReference type="Gene3D" id="1.10.10.10">
    <property type="entry name" value="Winged helix-like DNA-binding domain superfamily/Winged helix DNA-binding domain"/>
    <property type="match status" value="1"/>
</dbReference>
<protein>
    <submittedName>
        <fullName evidence="5">MarR family transcriptional regulator</fullName>
    </submittedName>
</protein>
<keyword evidence="6" id="KW-1185">Reference proteome</keyword>
<organism evidence="5 6">
    <name type="scientific">Paenibacillus validus</name>
    <dbReference type="NCBI Taxonomy" id="44253"/>
    <lineage>
        <taxon>Bacteria</taxon>
        <taxon>Bacillati</taxon>
        <taxon>Bacillota</taxon>
        <taxon>Bacilli</taxon>
        <taxon>Bacillales</taxon>
        <taxon>Paenibacillaceae</taxon>
        <taxon>Paenibacillus</taxon>
    </lineage>
</organism>
<evidence type="ECO:0000256" key="2">
    <source>
        <dbReference type="ARBA" id="ARBA00023125"/>
    </source>
</evidence>
<dbReference type="GO" id="GO:0003700">
    <property type="term" value="F:DNA-binding transcription factor activity"/>
    <property type="evidence" value="ECO:0007669"/>
    <property type="project" value="InterPro"/>
</dbReference>
<dbReference type="SUPFAM" id="SSF46785">
    <property type="entry name" value="Winged helix' DNA-binding domain"/>
    <property type="match status" value="1"/>
</dbReference>
<evidence type="ECO:0000313" key="5">
    <source>
        <dbReference type="EMBL" id="MUG73433.1"/>
    </source>
</evidence>
<dbReference type="Proteomes" id="UP000450917">
    <property type="component" value="Unassembled WGS sequence"/>
</dbReference>
<keyword evidence="1" id="KW-0805">Transcription regulation</keyword>
<dbReference type="Pfam" id="PF01047">
    <property type="entry name" value="MarR"/>
    <property type="match status" value="1"/>
</dbReference>
<dbReference type="InterPro" id="IPR036388">
    <property type="entry name" value="WH-like_DNA-bd_sf"/>
</dbReference>
<dbReference type="EMBL" id="WNZX01000026">
    <property type="protein sequence ID" value="MUG73433.1"/>
    <property type="molecule type" value="Genomic_DNA"/>
</dbReference>
<dbReference type="PANTHER" id="PTHR42756:SF1">
    <property type="entry name" value="TRANSCRIPTIONAL REPRESSOR OF EMRAB OPERON"/>
    <property type="match status" value="1"/>
</dbReference>
<accession>A0A7X2ZFS1</accession>
<evidence type="ECO:0000256" key="1">
    <source>
        <dbReference type="ARBA" id="ARBA00023015"/>
    </source>
</evidence>